<evidence type="ECO:0000313" key="2">
    <source>
        <dbReference type="EMBL" id="SFM29781.1"/>
    </source>
</evidence>
<dbReference type="STRING" id="1123291.SAMN04490355_106915"/>
<dbReference type="Pfam" id="PF11299">
    <property type="entry name" value="DUF3100"/>
    <property type="match status" value="1"/>
</dbReference>
<feature type="transmembrane region" description="Helical" evidence="1">
    <location>
        <begin position="99"/>
        <end position="117"/>
    </location>
</feature>
<gene>
    <name evidence="2" type="ORF">SAMN04490355_106915</name>
</gene>
<organism evidence="2 3">
    <name type="scientific">Pelosinus propionicus DSM 13327</name>
    <dbReference type="NCBI Taxonomy" id="1123291"/>
    <lineage>
        <taxon>Bacteria</taxon>
        <taxon>Bacillati</taxon>
        <taxon>Bacillota</taxon>
        <taxon>Negativicutes</taxon>
        <taxon>Selenomonadales</taxon>
        <taxon>Sporomusaceae</taxon>
        <taxon>Pelosinus</taxon>
    </lineage>
</organism>
<dbReference type="AlphaFoldDB" id="A0A1I4PPE7"/>
<dbReference type="RefSeq" id="WP_090943720.1">
    <property type="nucleotide sequence ID" value="NZ_FOTS01000069.1"/>
</dbReference>
<evidence type="ECO:0000313" key="3">
    <source>
        <dbReference type="Proteomes" id="UP000199520"/>
    </source>
</evidence>
<reference evidence="3" key="1">
    <citation type="submission" date="2016-10" db="EMBL/GenBank/DDBJ databases">
        <authorList>
            <person name="Varghese N."/>
            <person name="Submissions S."/>
        </authorList>
    </citation>
    <scope>NUCLEOTIDE SEQUENCE [LARGE SCALE GENOMIC DNA]</scope>
    <source>
        <strain evidence="3">DSM 13327</strain>
    </source>
</reference>
<feature type="transmembrane region" description="Helical" evidence="1">
    <location>
        <begin position="184"/>
        <end position="209"/>
    </location>
</feature>
<name>A0A1I4PPE7_9FIRM</name>
<keyword evidence="1" id="KW-0472">Membrane</keyword>
<dbReference type="OrthoDB" id="5451070at2"/>
<protein>
    <recommendedName>
        <fullName evidence="4">DUF3100 domain-containing protein</fullName>
    </recommendedName>
</protein>
<sequence>MDILRNWKIHLLVLIIVVMSENLGVVKYSLIILLPLLHALVLGGIISFPKFKILSTKQMEVAAGILPIAMMLLIVKIGLDIGPNISLLFHSKGALLLQEIGHFFGTVILGLPIAVFLRMGRESIGATYSVAREPNIAIIAEKFGLDSPEGRGVMATYICGTLVGAVWLSILTGVVAKLGILHPYALAMGSGVGSGSMMAASVGSIIAAYPEMEQQIRAYAGAANLMSTILGIYVSLFFSLPLATKLYNFLSKFQSDKETAKEKV</sequence>
<feature type="transmembrane region" description="Helical" evidence="1">
    <location>
        <begin position="155"/>
        <end position="178"/>
    </location>
</feature>
<feature type="transmembrane region" description="Helical" evidence="1">
    <location>
        <begin position="221"/>
        <end position="243"/>
    </location>
</feature>
<evidence type="ECO:0000256" key="1">
    <source>
        <dbReference type="SAM" id="Phobius"/>
    </source>
</evidence>
<evidence type="ECO:0008006" key="4">
    <source>
        <dbReference type="Google" id="ProtNLM"/>
    </source>
</evidence>
<keyword evidence="1" id="KW-1133">Transmembrane helix</keyword>
<keyword evidence="3" id="KW-1185">Reference proteome</keyword>
<proteinExistence type="predicted"/>
<dbReference type="Proteomes" id="UP000199520">
    <property type="component" value="Unassembled WGS sequence"/>
</dbReference>
<feature type="transmembrane region" description="Helical" evidence="1">
    <location>
        <begin position="61"/>
        <end position="79"/>
    </location>
</feature>
<feature type="transmembrane region" description="Helical" evidence="1">
    <location>
        <begin position="30"/>
        <end position="49"/>
    </location>
</feature>
<dbReference type="InterPro" id="IPR021450">
    <property type="entry name" value="DUF3100"/>
</dbReference>
<keyword evidence="1" id="KW-0812">Transmembrane</keyword>
<accession>A0A1I4PPE7</accession>
<dbReference type="EMBL" id="FOTS01000069">
    <property type="protein sequence ID" value="SFM29781.1"/>
    <property type="molecule type" value="Genomic_DNA"/>
</dbReference>